<evidence type="ECO:0000256" key="3">
    <source>
        <dbReference type="PROSITE-ProRule" id="PRU00169"/>
    </source>
</evidence>
<evidence type="ECO:0000259" key="5">
    <source>
        <dbReference type="PROSITE" id="PS50110"/>
    </source>
</evidence>
<dbReference type="InterPro" id="IPR001789">
    <property type="entry name" value="Sig_transdc_resp-reg_receiver"/>
</dbReference>
<name>A0A2A2TH67_9CYAN</name>
<dbReference type="SMART" id="SM00448">
    <property type="entry name" value="REC"/>
    <property type="match status" value="1"/>
</dbReference>
<dbReference type="AlphaFoldDB" id="A0A2A2TH67"/>
<comment type="caution">
    <text evidence="6">The sequence shown here is derived from an EMBL/GenBank/DDBJ whole genome shotgun (WGS) entry which is preliminary data.</text>
</comment>
<keyword evidence="2" id="KW-0364">Heterocyst</keyword>
<comment type="function">
    <text evidence="2">Controls heterocyst pattern formation.</text>
</comment>
<dbReference type="Proteomes" id="UP000218238">
    <property type="component" value="Unassembled WGS sequence"/>
</dbReference>
<dbReference type="GO" id="GO:0030428">
    <property type="term" value="C:cell septum"/>
    <property type="evidence" value="ECO:0007669"/>
    <property type="project" value="UniProtKB-SubCell"/>
</dbReference>
<dbReference type="Pfam" id="PF14332">
    <property type="entry name" value="DUF4388"/>
    <property type="match status" value="1"/>
</dbReference>
<dbReference type="InterPro" id="IPR024186">
    <property type="entry name" value="Sig_transdc_resp-reg_PatA"/>
</dbReference>
<evidence type="ECO:0000256" key="1">
    <source>
        <dbReference type="ARBA" id="ARBA00022553"/>
    </source>
</evidence>
<comment type="induction">
    <text evidence="2">By nitrogen starvation.</text>
</comment>
<evidence type="ECO:0000313" key="7">
    <source>
        <dbReference type="Proteomes" id="UP000218238"/>
    </source>
</evidence>
<sequence>MQTIPIGRYRFFQRIQPLFILNQVTSTPKTGCLQVYSASISWLIYFEKGKLVYASYSDRAFDLLYKKLKLFSKHIPTLNQETYQKLRAIFETAIDNQAIPSPDYLAICWLVNQKYLSFNQAKILVEEISLEVLDTFLHLKEGSYEFTGGSFIDKMPKFCYLDVNSLVEKCQEKTTNDYQNYSTQEKSQQSAESRNYATNDVKSESESAKKDVDGNNNRDESRQANDKQIYKVMCIDDSPTVINAIKYFLDDSFFEVVGINDPLKALMLTIRVKPDLILLDIGMPNLNGYELCSLLRRHSYFRNTPVIMVTARTSFIDRAKAKMVRSSGYLTKPFTQADLLKIIFHHLEV</sequence>
<reference evidence="6 7" key="1">
    <citation type="submission" date="2017-08" db="EMBL/GenBank/DDBJ databases">
        <title>Draft genome sequence of filamentous cyanobacterium Calothrix elsteri CCALA 953.</title>
        <authorList>
            <person name="Gagunashvili A.N."/>
            <person name="Elster J."/>
            <person name="Andresson O.S."/>
        </authorList>
    </citation>
    <scope>NUCLEOTIDE SEQUENCE [LARGE SCALE GENOMIC DNA]</scope>
    <source>
        <strain evidence="6 7">CCALA 953</strain>
    </source>
</reference>
<dbReference type="SUPFAM" id="SSF52172">
    <property type="entry name" value="CheY-like"/>
    <property type="match status" value="1"/>
</dbReference>
<keyword evidence="1 3" id="KW-0597">Phosphoprotein</keyword>
<dbReference type="RefSeq" id="WP_095722956.1">
    <property type="nucleotide sequence ID" value="NZ_NTFS01000205.1"/>
</dbReference>
<dbReference type="PROSITE" id="PS50110">
    <property type="entry name" value="RESPONSE_REGULATORY"/>
    <property type="match status" value="1"/>
</dbReference>
<dbReference type="OrthoDB" id="9809318at2"/>
<gene>
    <name evidence="6" type="ORF">CK510_17695</name>
</gene>
<evidence type="ECO:0000313" key="6">
    <source>
        <dbReference type="EMBL" id="PAX52749.1"/>
    </source>
</evidence>
<organism evidence="6 7">
    <name type="scientific">Brunnivagina elsteri CCALA 953</name>
    <dbReference type="NCBI Taxonomy" id="987040"/>
    <lineage>
        <taxon>Bacteria</taxon>
        <taxon>Bacillati</taxon>
        <taxon>Cyanobacteriota</taxon>
        <taxon>Cyanophyceae</taxon>
        <taxon>Nostocales</taxon>
        <taxon>Calotrichaceae</taxon>
        <taxon>Brunnivagina</taxon>
    </lineage>
</organism>
<dbReference type="EMBL" id="NTFS01000205">
    <property type="protein sequence ID" value="PAX52749.1"/>
    <property type="molecule type" value="Genomic_DNA"/>
</dbReference>
<dbReference type="InterPro" id="IPR050595">
    <property type="entry name" value="Bact_response_regulator"/>
</dbReference>
<dbReference type="Gene3D" id="3.40.50.2300">
    <property type="match status" value="1"/>
</dbReference>
<feature type="modified residue" description="4-aspartylphosphate" evidence="3">
    <location>
        <position position="280"/>
    </location>
</feature>
<dbReference type="GO" id="GO:0000160">
    <property type="term" value="P:phosphorelay signal transduction system"/>
    <property type="evidence" value="ECO:0007669"/>
    <property type="project" value="UniProtKB-KW"/>
</dbReference>
<dbReference type="InterPro" id="IPR011006">
    <property type="entry name" value="CheY-like_superfamily"/>
</dbReference>
<comment type="subcellular location">
    <subcellularLocation>
        <location evidence="2">Cell septum</location>
    </subcellularLocation>
</comment>
<feature type="compositionally biased region" description="Polar residues" evidence="4">
    <location>
        <begin position="177"/>
        <end position="200"/>
    </location>
</feature>
<keyword evidence="2" id="KW-0902">Two-component regulatory system</keyword>
<feature type="domain" description="Response regulatory" evidence="5">
    <location>
        <begin position="231"/>
        <end position="347"/>
    </location>
</feature>
<keyword evidence="7" id="KW-1185">Reference proteome</keyword>
<protein>
    <recommendedName>
        <fullName evidence="2">Protein PatA</fullName>
    </recommendedName>
</protein>
<dbReference type="GO" id="GO:0043158">
    <property type="term" value="P:heterocyst development"/>
    <property type="evidence" value="ECO:0007669"/>
    <property type="project" value="UniProtKB-KW"/>
</dbReference>
<feature type="compositionally biased region" description="Basic and acidic residues" evidence="4">
    <location>
        <begin position="201"/>
        <end position="224"/>
    </location>
</feature>
<evidence type="ECO:0000256" key="4">
    <source>
        <dbReference type="SAM" id="MobiDB-lite"/>
    </source>
</evidence>
<evidence type="ECO:0000256" key="2">
    <source>
        <dbReference type="PIRNR" id="PIRNR005897"/>
    </source>
</evidence>
<dbReference type="Pfam" id="PF00072">
    <property type="entry name" value="Response_reg"/>
    <property type="match status" value="1"/>
</dbReference>
<dbReference type="PANTHER" id="PTHR44591">
    <property type="entry name" value="STRESS RESPONSE REGULATOR PROTEIN 1"/>
    <property type="match status" value="1"/>
</dbReference>
<feature type="region of interest" description="Disordered" evidence="4">
    <location>
        <begin position="177"/>
        <end position="224"/>
    </location>
</feature>
<dbReference type="InterPro" id="IPR025497">
    <property type="entry name" value="PatA-like_N"/>
</dbReference>
<accession>A0A2A2TH67</accession>
<proteinExistence type="evidence at transcript level"/>
<dbReference type="PIRSF" id="PIRSF005897">
    <property type="entry name" value="RR_PatA"/>
    <property type="match status" value="1"/>
</dbReference>
<dbReference type="PANTHER" id="PTHR44591:SF3">
    <property type="entry name" value="RESPONSE REGULATORY DOMAIN-CONTAINING PROTEIN"/>
    <property type="match status" value="1"/>
</dbReference>